<feature type="compositionally biased region" description="Polar residues" evidence="2">
    <location>
        <begin position="43"/>
        <end position="56"/>
    </location>
</feature>
<reference evidence="3 4" key="1">
    <citation type="journal article" date="2016" name="Genome Biol. Evol.">
        <title>Gene Family Evolution Reflects Adaptation to Soil Environmental Stressors in the Genome of the Collembolan Orchesella cincta.</title>
        <authorList>
            <person name="Faddeeva-Vakhrusheva A."/>
            <person name="Derks M.F."/>
            <person name="Anvar S.Y."/>
            <person name="Agamennone V."/>
            <person name="Suring W."/>
            <person name="Smit S."/>
            <person name="van Straalen N.M."/>
            <person name="Roelofs D."/>
        </authorList>
    </citation>
    <scope>NUCLEOTIDE SEQUENCE [LARGE SCALE GENOMIC DNA]</scope>
    <source>
        <tissue evidence="3">Mixed pool</tissue>
    </source>
</reference>
<dbReference type="Pfam" id="PF15964">
    <property type="entry name" value="CCCAP"/>
    <property type="match status" value="2"/>
</dbReference>
<feature type="region of interest" description="Disordered" evidence="2">
    <location>
        <begin position="190"/>
        <end position="213"/>
    </location>
</feature>
<feature type="coiled-coil region" evidence="1">
    <location>
        <begin position="384"/>
        <end position="432"/>
    </location>
</feature>
<dbReference type="InterPro" id="IPR031887">
    <property type="entry name" value="SDCCAG8"/>
</dbReference>
<feature type="region of interest" description="Disordered" evidence="2">
    <location>
        <begin position="620"/>
        <end position="644"/>
    </location>
</feature>
<feature type="compositionally biased region" description="Basic and acidic residues" evidence="2">
    <location>
        <begin position="625"/>
        <end position="644"/>
    </location>
</feature>
<accession>A0A1D2N2K2</accession>
<keyword evidence="4" id="KW-1185">Reference proteome</keyword>
<feature type="coiled-coil region" evidence="1">
    <location>
        <begin position="216"/>
        <end position="250"/>
    </location>
</feature>
<dbReference type="GO" id="GO:0035148">
    <property type="term" value="P:tube formation"/>
    <property type="evidence" value="ECO:0007669"/>
    <property type="project" value="TreeGrafter"/>
</dbReference>
<sequence length="644" mass="74203">MPKKLHSPGSPTNMDWKRKIAPDHTDQAYREAVSRLRTMLSPRPQSRSSILGSPSKTIDKSAISGLDSNYSPEVAKKGMSNSIRSMLLKDSNTAPSVLNNNTANMYPSVGYKPAPSVPITSDYLTDREDDLFGFIEKQGEYITQLEKETKYCRDELSTMLEKVREVISENEALHEQQKKDILTSMIKQLDEKTPTLETPRQTSATGKKSNLSGSSNVILESRVAEMEAQLSQARRSLRLAQEEILDLRKGKLKELTEGGGNPSDSSGILASNPYAHCELHRDEIDRISREKNDLVDTLTKLKSMTNELKDRESDAAKKVKSSLEIIEHMRVEKDQSDMETGRLKEELDRYQKRVREMIQDHTRKLHEEKLQVERKYRQELDHLSSEMTQELDALTRSRIDLERQKRLETDLRRELEQKQAAVEDIRQEMQIKIGHLQKELSHALSQKSSVEQDLINSRLNAEKMERDGKQEAMRLQAEINALRKRLEQSDIELVKSQEMVAKLSGSLSQHNRDEYLAKLRLEEHVSGDPQDKNVVGLIQDMEEKHSRDMTELEQLIQVQNNLLDKLRGECKVLTEKLEDTHRNYKKERAVLDNERSKLAQASEVAHKKCSELEQRVQFYQTSHDQMTDRLHTLEQDDKARSDRQ</sequence>
<evidence type="ECO:0000313" key="3">
    <source>
        <dbReference type="EMBL" id="ODM99517.1"/>
    </source>
</evidence>
<feature type="coiled-coil region" evidence="1">
    <location>
        <begin position="465"/>
        <end position="499"/>
    </location>
</feature>
<evidence type="ECO:0000256" key="1">
    <source>
        <dbReference type="SAM" id="Coils"/>
    </source>
</evidence>
<keyword evidence="1" id="KW-0175">Coiled coil</keyword>
<proteinExistence type="predicted"/>
<feature type="compositionally biased region" description="Polar residues" evidence="2">
    <location>
        <begin position="195"/>
        <end position="213"/>
    </location>
</feature>
<comment type="caution">
    <text evidence="3">The sequence shown here is derived from an EMBL/GenBank/DDBJ whole genome shotgun (WGS) entry which is preliminary data.</text>
</comment>
<dbReference type="EMBL" id="LJIJ01000274">
    <property type="protein sequence ID" value="ODM99517.1"/>
    <property type="molecule type" value="Genomic_DNA"/>
</dbReference>
<dbReference type="OMA" id="HWETANK"/>
<dbReference type="AlphaFoldDB" id="A0A1D2N2K2"/>
<protein>
    <submittedName>
        <fullName evidence="3">Serologically defined colon cancer antigen 8</fullName>
    </submittedName>
</protein>
<feature type="region of interest" description="Disordered" evidence="2">
    <location>
        <begin position="1"/>
        <end position="64"/>
    </location>
</feature>
<evidence type="ECO:0000313" key="4">
    <source>
        <dbReference type="Proteomes" id="UP000094527"/>
    </source>
</evidence>
<dbReference type="Proteomes" id="UP000094527">
    <property type="component" value="Unassembled WGS sequence"/>
</dbReference>
<dbReference type="GO" id="GO:0007098">
    <property type="term" value="P:centrosome cycle"/>
    <property type="evidence" value="ECO:0007669"/>
    <property type="project" value="InterPro"/>
</dbReference>
<dbReference type="PANTHER" id="PTHR34343">
    <property type="entry name" value="SEROLOGICALLY DEFINED COLON CANCER ANTIGEN 8"/>
    <property type="match status" value="1"/>
</dbReference>
<dbReference type="GO" id="GO:0001764">
    <property type="term" value="P:neuron migration"/>
    <property type="evidence" value="ECO:0007669"/>
    <property type="project" value="TreeGrafter"/>
</dbReference>
<dbReference type="GO" id="GO:0030010">
    <property type="term" value="P:establishment of cell polarity"/>
    <property type="evidence" value="ECO:0007669"/>
    <property type="project" value="TreeGrafter"/>
</dbReference>
<dbReference type="PANTHER" id="PTHR34343:SF1">
    <property type="entry name" value="SEROLOGICALLY DEFINED COLON CANCER ANTIGEN 8"/>
    <property type="match status" value="1"/>
</dbReference>
<name>A0A1D2N2K2_ORCCI</name>
<dbReference type="GO" id="GO:0005814">
    <property type="term" value="C:centriole"/>
    <property type="evidence" value="ECO:0007669"/>
    <property type="project" value="TreeGrafter"/>
</dbReference>
<organism evidence="3 4">
    <name type="scientific">Orchesella cincta</name>
    <name type="common">Springtail</name>
    <name type="synonym">Podura cincta</name>
    <dbReference type="NCBI Taxonomy" id="48709"/>
    <lineage>
        <taxon>Eukaryota</taxon>
        <taxon>Metazoa</taxon>
        <taxon>Ecdysozoa</taxon>
        <taxon>Arthropoda</taxon>
        <taxon>Hexapoda</taxon>
        <taxon>Collembola</taxon>
        <taxon>Entomobryomorpha</taxon>
        <taxon>Entomobryoidea</taxon>
        <taxon>Orchesellidae</taxon>
        <taxon>Orchesellinae</taxon>
        <taxon>Orchesella</taxon>
    </lineage>
</organism>
<dbReference type="STRING" id="48709.A0A1D2N2K2"/>
<dbReference type="GO" id="GO:0005813">
    <property type="term" value="C:centrosome"/>
    <property type="evidence" value="ECO:0007669"/>
    <property type="project" value="InterPro"/>
</dbReference>
<gene>
    <name evidence="3" type="ORF">Ocin01_07163</name>
</gene>
<evidence type="ECO:0000256" key="2">
    <source>
        <dbReference type="SAM" id="MobiDB-lite"/>
    </source>
</evidence>
<feature type="compositionally biased region" description="Basic and acidic residues" evidence="2">
    <location>
        <begin position="15"/>
        <end position="34"/>
    </location>
</feature>
<dbReference type="OrthoDB" id="10252347at2759"/>